<dbReference type="Proteomes" id="UP000198541">
    <property type="component" value="Unassembled WGS sequence"/>
</dbReference>
<proteinExistence type="predicted"/>
<protein>
    <recommendedName>
        <fullName evidence="4">Lipoprotein</fullName>
    </recommendedName>
</protein>
<feature type="signal peptide" evidence="1">
    <location>
        <begin position="1"/>
        <end position="29"/>
    </location>
</feature>
<sequence>MRRKPIYCCRCAYPLLAAALVTATLSGCADGHEEGDLSWQLGVLAQNWEVEIPSSVSLKGYQSSEVGPHGEVDAVYVVQAGDVEGTWLDGDFDSPSKTRSEELAETVAAASAADIVGDVADLRCIDPLKKGTSDTLTVCRRSEADELILLEHVPIT</sequence>
<organism evidence="2 3">
    <name type="scientific">Actinomyces ruminicola</name>
    <dbReference type="NCBI Taxonomy" id="332524"/>
    <lineage>
        <taxon>Bacteria</taxon>
        <taxon>Bacillati</taxon>
        <taxon>Actinomycetota</taxon>
        <taxon>Actinomycetes</taxon>
        <taxon>Actinomycetales</taxon>
        <taxon>Actinomycetaceae</taxon>
        <taxon>Actinomyces</taxon>
    </lineage>
</organism>
<name>A0A1H0ARE8_9ACTO</name>
<evidence type="ECO:0000313" key="2">
    <source>
        <dbReference type="EMBL" id="SDN35653.1"/>
    </source>
</evidence>
<gene>
    <name evidence="2" type="ORF">SAMN05216355_10273</name>
</gene>
<evidence type="ECO:0000256" key="1">
    <source>
        <dbReference type="SAM" id="SignalP"/>
    </source>
</evidence>
<accession>A0A1H0ARE8</accession>
<keyword evidence="1" id="KW-0732">Signal</keyword>
<dbReference type="AlphaFoldDB" id="A0A1H0ARE8"/>
<dbReference type="EMBL" id="FNIM01000002">
    <property type="protein sequence ID" value="SDN35653.1"/>
    <property type="molecule type" value="Genomic_DNA"/>
</dbReference>
<evidence type="ECO:0008006" key="4">
    <source>
        <dbReference type="Google" id="ProtNLM"/>
    </source>
</evidence>
<feature type="chain" id="PRO_5011575230" description="Lipoprotein" evidence="1">
    <location>
        <begin position="30"/>
        <end position="156"/>
    </location>
</feature>
<evidence type="ECO:0000313" key="3">
    <source>
        <dbReference type="Proteomes" id="UP000198541"/>
    </source>
</evidence>
<reference evidence="3" key="1">
    <citation type="submission" date="2016-10" db="EMBL/GenBank/DDBJ databases">
        <authorList>
            <person name="Varghese N."/>
            <person name="Submissions S."/>
        </authorList>
    </citation>
    <scope>NUCLEOTIDE SEQUENCE [LARGE SCALE GENOMIC DNA]</scope>
    <source>
        <strain evidence="3">DSM 27982</strain>
    </source>
</reference>
<keyword evidence="3" id="KW-1185">Reference proteome</keyword>
<dbReference type="PROSITE" id="PS51257">
    <property type="entry name" value="PROKAR_LIPOPROTEIN"/>
    <property type="match status" value="1"/>
</dbReference>